<gene>
    <name evidence="1" type="ORF">LZC95_49675</name>
</gene>
<reference evidence="1 2" key="1">
    <citation type="submission" date="2021-12" db="EMBL/GenBank/DDBJ databases">
        <title>Discovery of the Pendulisporaceae a myxobacterial family with distinct sporulation behavior and unique specialized metabolism.</title>
        <authorList>
            <person name="Garcia R."/>
            <person name="Popoff A."/>
            <person name="Bader C.D."/>
            <person name="Loehr J."/>
            <person name="Walesch S."/>
            <person name="Walt C."/>
            <person name="Boldt J."/>
            <person name="Bunk B."/>
            <person name="Haeckl F.J.F.P.J."/>
            <person name="Gunesch A.P."/>
            <person name="Birkelbach J."/>
            <person name="Nuebel U."/>
            <person name="Pietschmann T."/>
            <person name="Bach T."/>
            <person name="Mueller R."/>
        </authorList>
    </citation>
    <scope>NUCLEOTIDE SEQUENCE [LARGE SCALE GENOMIC DNA]</scope>
    <source>
        <strain evidence="1 2">MSr12523</strain>
    </source>
</reference>
<dbReference type="RefSeq" id="WP_394845112.1">
    <property type="nucleotide sequence ID" value="NZ_CP089982.1"/>
</dbReference>
<proteinExistence type="predicted"/>
<keyword evidence="2" id="KW-1185">Reference proteome</keyword>
<dbReference type="PROSITE" id="PS51257">
    <property type="entry name" value="PROKAR_LIPOPROTEIN"/>
    <property type="match status" value="1"/>
</dbReference>
<dbReference type="Proteomes" id="UP001379533">
    <property type="component" value="Chromosome"/>
</dbReference>
<sequence>MMTRRPYQSSASLSPIATWQGCVHQGLGSFTRALPLEAKKSQIGLLDRAAIRFANPEGHP</sequence>
<organism evidence="1 2">
    <name type="scientific">Pendulispora brunnea</name>
    <dbReference type="NCBI Taxonomy" id="2905690"/>
    <lineage>
        <taxon>Bacteria</taxon>
        <taxon>Pseudomonadati</taxon>
        <taxon>Myxococcota</taxon>
        <taxon>Myxococcia</taxon>
        <taxon>Myxococcales</taxon>
        <taxon>Sorangiineae</taxon>
        <taxon>Pendulisporaceae</taxon>
        <taxon>Pendulispora</taxon>
    </lineage>
</organism>
<name>A0ABZ2K741_9BACT</name>
<evidence type="ECO:0000313" key="2">
    <source>
        <dbReference type="Proteomes" id="UP001379533"/>
    </source>
</evidence>
<dbReference type="EMBL" id="CP089982">
    <property type="protein sequence ID" value="WXA94503.1"/>
    <property type="molecule type" value="Genomic_DNA"/>
</dbReference>
<protein>
    <submittedName>
        <fullName evidence="1">Uncharacterized protein</fullName>
    </submittedName>
</protein>
<accession>A0ABZ2K741</accession>
<evidence type="ECO:0000313" key="1">
    <source>
        <dbReference type="EMBL" id="WXA94503.1"/>
    </source>
</evidence>